<keyword evidence="2" id="KW-0732">Signal</keyword>
<organism evidence="3 4">
    <name type="scientific">Heterorhabditis bacteriophora</name>
    <name type="common">Entomopathogenic nematode worm</name>
    <dbReference type="NCBI Taxonomy" id="37862"/>
    <lineage>
        <taxon>Eukaryota</taxon>
        <taxon>Metazoa</taxon>
        <taxon>Ecdysozoa</taxon>
        <taxon>Nematoda</taxon>
        <taxon>Chromadorea</taxon>
        <taxon>Rhabditida</taxon>
        <taxon>Rhabditina</taxon>
        <taxon>Rhabditomorpha</taxon>
        <taxon>Strongyloidea</taxon>
        <taxon>Heterorhabditidae</taxon>
        <taxon>Heterorhabditis</taxon>
    </lineage>
</organism>
<keyword evidence="1" id="KW-1133">Transmembrane helix</keyword>
<name>A0A1I7XFN7_HETBA</name>
<evidence type="ECO:0000313" key="3">
    <source>
        <dbReference type="Proteomes" id="UP000095283"/>
    </source>
</evidence>
<accession>A0A1I7XFN7</accession>
<sequence>MFLYISCFLFAFVQAIVHVAKVPSYCDTRDVFGPIYKQFEAACVCVGHLAAVIIYLIVIVTFKRKTLVRLGRCPDLVVLIFALFHLTNPYKKFSIESDARGIEIAEQRRDRIIHTFGMFASLTFIAVVLPYSLVFVSGIVLESSSKYRKYIGKFYMFSTKLAILNPTLNVVLYALRHNDIYMGMKTMLRGQSMPHTTDQWKVNKHDALRKEMSVGRLSFLVTSPRYKYSLAHYQVMKHASEDNRRRERRATVIGQDLIFC</sequence>
<reference evidence="4" key="1">
    <citation type="submission" date="2016-11" db="UniProtKB">
        <authorList>
            <consortium name="WormBaseParasite"/>
        </authorList>
    </citation>
    <scope>IDENTIFICATION</scope>
</reference>
<feature type="signal peptide" evidence="2">
    <location>
        <begin position="1"/>
        <end position="15"/>
    </location>
</feature>
<evidence type="ECO:0000313" key="4">
    <source>
        <dbReference type="WBParaSite" id="Hba_16332"/>
    </source>
</evidence>
<keyword evidence="3" id="KW-1185">Reference proteome</keyword>
<dbReference type="SUPFAM" id="SSF81321">
    <property type="entry name" value="Family A G protein-coupled receptor-like"/>
    <property type="match status" value="1"/>
</dbReference>
<proteinExistence type="predicted"/>
<feature type="transmembrane region" description="Helical" evidence="1">
    <location>
        <begin position="112"/>
        <end position="134"/>
    </location>
</feature>
<protein>
    <submittedName>
        <fullName evidence="4">G_PROTEIN_RECEP_F1_2 domain-containing protein</fullName>
    </submittedName>
</protein>
<dbReference type="Proteomes" id="UP000095283">
    <property type="component" value="Unplaced"/>
</dbReference>
<feature type="transmembrane region" description="Helical" evidence="1">
    <location>
        <begin position="39"/>
        <end position="62"/>
    </location>
</feature>
<keyword evidence="1" id="KW-0472">Membrane</keyword>
<feature type="chain" id="PRO_5012543062" evidence="2">
    <location>
        <begin position="16"/>
        <end position="260"/>
    </location>
</feature>
<feature type="transmembrane region" description="Helical" evidence="1">
    <location>
        <begin position="154"/>
        <end position="175"/>
    </location>
</feature>
<evidence type="ECO:0000256" key="2">
    <source>
        <dbReference type="SAM" id="SignalP"/>
    </source>
</evidence>
<dbReference type="AlphaFoldDB" id="A0A1I7XFN7"/>
<keyword evidence="1" id="KW-0812">Transmembrane</keyword>
<dbReference type="Gene3D" id="1.20.1070.10">
    <property type="entry name" value="Rhodopsin 7-helix transmembrane proteins"/>
    <property type="match status" value="1"/>
</dbReference>
<dbReference type="WBParaSite" id="Hba_16332">
    <property type="protein sequence ID" value="Hba_16332"/>
    <property type="gene ID" value="Hba_16332"/>
</dbReference>
<evidence type="ECO:0000256" key="1">
    <source>
        <dbReference type="SAM" id="Phobius"/>
    </source>
</evidence>